<accession>A0A9D1IY35</accession>
<dbReference type="SUPFAM" id="SSF159713">
    <property type="entry name" value="Dhaf3308-like"/>
    <property type="match status" value="1"/>
</dbReference>
<evidence type="ECO:0000313" key="3">
    <source>
        <dbReference type="EMBL" id="HIR54141.1"/>
    </source>
</evidence>
<dbReference type="EMBL" id="DVHH01000019">
    <property type="protein sequence ID" value="HIR54141.1"/>
    <property type="molecule type" value="Genomic_DNA"/>
</dbReference>
<organism evidence="3 4">
    <name type="scientific">Candidatus Scatomorpha intestinigallinarum</name>
    <dbReference type="NCBI Taxonomy" id="2840923"/>
    <lineage>
        <taxon>Bacteria</taxon>
        <taxon>Bacillati</taxon>
        <taxon>Bacillota</taxon>
        <taxon>Clostridia</taxon>
        <taxon>Eubacteriales</taxon>
        <taxon>Candidatus Scatomorpha</taxon>
    </lineage>
</organism>
<feature type="domain" description="Putative heavy-metal chelation" evidence="1">
    <location>
        <begin position="113"/>
        <end position="225"/>
    </location>
</feature>
<dbReference type="AlphaFoldDB" id="A0A9D1IY35"/>
<dbReference type="Gene3D" id="3.30.390.100">
    <property type="match status" value="1"/>
</dbReference>
<sequence length="244" mass="26127">MWELYNALLAGLPRSGCVTRTVPGKRWTLAETDLGGAGYAMSTEGSSIAPRFPHGIEGMRIKVAAEAAKSWNFTEAGLGIAVMNAFYNTEAHMAELGCAEPYDNYCLRGLDVAGKKVGLIGHLRMPPGTLDAAASVRILEKHPQPGDYPDSACEFILPDCDIVLITGSSLVNKTLPRLLELCRGAYVVLTGPTVPLCPALLELGIDRLAGMVVTDRAGARRHAAECLEGPPYPYGRTFLLGRDI</sequence>
<dbReference type="Pfam" id="PF04016">
    <property type="entry name" value="DUF364"/>
    <property type="match status" value="1"/>
</dbReference>
<dbReference type="InterPro" id="IPR025251">
    <property type="entry name" value="DUF4213"/>
</dbReference>
<gene>
    <name evidence="3" type="ORF">IAD36_00840</name>
</gene>
<reference evidence="3" key="1">
    <citation type="submission" date="2020-10" db="EMBL/GenBank/DDBJ databases">
        <authorList>
            <person name="Gilroy R."/>
        </authorList>
    </citation>
    <scope>NUCLEOTIDE SEQUENCE</scope>
    <source>
        <strain evidence="3">ChiGjej3B3-7149</strain>
    </source>
</reference>
<comment type="caution">
    <text evidence="3">The sequence shown here is derived from an EMBL/GenBank/DDBJ whole genome shotgun (WGS) entry which is preliminary data.</text>
</comment>
<dbReference type="InterPro" id="IPR007161">
    <property type="entry name" value="DUF364"/>
</dbReference>
<evidence type="ECO:0000313" key="4">
    <source>
        <dbReference type="Proteomes" id="UP000824238"/>
    </source>
</evidence>
<reference evidence="3" key="2">
    <citation type="journal article" date="2021" name="PeerJ">
        <title>Extensive microbial diversity within the chicken gut microbiome revealed by metagenomics and culture.</title>
        <authorList>
            <person name="Gilroy R."/>
            <person name="Ravi A."/>
            <person name="Getino M."/>
            <person name="Pursley I."/>
            <person name="Horton D.L."/>
            <person name="Alikhan N.F."/>
            <person name="Baker D."/>
            <person name="Gharbi K."/>
            <person name="Hall N."/>
            <person name="Watson M."/>
            <person name="Adriaenssens E.M."/>
            <person name="Foster-Nyarko E."/>
            <person name="Jarju S."/>
            <person name="Secka A."/>
            <person name="Antonio M."/>
            <person name="Oren A."/>
            <person name="Chaudhuri R.R."/>
            <person name="La Ragione R."/>
            <person name="Hildebrand F."/>
            <person name="Pallen M.J."/>
        </authorList>
    </citation>
    <scope>NUCLEOTIDE SEQUENCE</scope>
    <source>
        <strain evidence="3">ChiGjej3B3-7149</strain>
    </source>
</reference>
<protein>
    <submittedName>
        <fullName evidence="3">DUF364 domain-containing protein</fullName>
    </submittedName>
</protein>
<evidence type="ECO:0000259" key="2">
    <source>
        <dbReference type="Pfam" id="PF13938"/>
    </source>
</evidence>
<dbReference type="Pfam" id="PF13938">
    <property type="entry name" value="DUF4213"/>
    <property type="match status" value="1"/>
</dbReference>
<dbReference type="Proteomes" id="UP000824238">
    <property type="component" value="Unassembled WGS sequence"/>
</dbReference>
<proteinExistence type="predicted"/>
<name>A0A9D1IY35_9FIRM</name>
<evidence type="ECO:0000259" key="1">
    <source>
        <dbReference type="Pfam" id="PF04016"/>
    </source>
</evidence>
<dbReference type="Gene3D" id="3.40.50.11590">
    <property type="match status" value="1"/>
</dbReference>
<feature type="domain" description="DUF4213" evidence="2">
    <location>
        <begin position="5"/>
        <end position="86"/>
    </location>
</feature>